<dbReference type="SMART" id="SM00354">
    <property type="entry name" value="HTH_LACI"/>
    <property type="match status" value="1"/>
</dbReference>
<name>A0A7W7AJY2_9SPHN</name>
<dbReference type="InterPro" id="IPR000843">
    <property type="entry name" value="HTH_LacI"/>
</dbReference>
<gene>
    <name evidence="5" type="ORF">GGQ96_002576</name>
</gene>
<dbReference type="PRINTS" id="PR00036">
    <property type="entry name" value="HTHLACI"/>
</dbReference>
<dbReference type="CDD" id="cd01545">
    <property type="entry name" value="PBP1_SalR"/>
    <property type="match status" value="1"/>
</dbReference>
<dbReference type="EMBL" id="JACHNY010000005">
    <property type="protein sequence ID" value="MBB4618433.1"/>
    <property type="molecule type" value="Genomic_DNA"/>
</dbReference>
<dbReference type="CDD" id="cd01392">
    <property type="entry name" value="HTH_LacI"/>
    <property type="match status" value="1"/>
</dbReference>
<dbReference type="PROSITE" id="PS00356">
    <property type="entry name" value="HTH_LACI_1"/>
    <property type="match status" value="1"/>
</dbReference>
<dbReference type="InterPro" id="IPR028082">
    <property type="entry name" value="Peripla_BP_I"/>
</dbReference>
<dbReference type="Gene3D" id="3.40.50.2300">
    <property type="match status" value="2"/>
</dbReference>
<dbReference type="AlphaFoldDB" id="A0A7W7AJY2"/>
<reference evidence="5 6" key="1">
    <citation type="submission" date="2020-08" db="EMBL/GenBank/DDBJ databases">
        <title>Genomic Encyclopedia of Type Strains, Phase IV (KMG-IV): sequencing the most valuable type-strain genomes for metagenomic binning, comparative biology and taxonomic classification.</title>
        <authorList>
            <person name="Goeker M."/>
        </authorList>
    </citation>
    <scope>NUCLEOTIDE SEQUENCE [LARGE SCALE GENOMIC DNA]</scope>
    <source>
        <strain evidence="5 6">DSM 15867</strain>
    </source>
</reference>
<evidence type="ECO:0000256" key="1">
    <source>
        <dbReference type="ARBA" id="ARBA00023015"/>
    </source>
</evidence>
<dbReference type="PANTHER" id="PTHR30146">
    <property type="entry name" value="LACI-RELATED TRANSCRIPTIONAL REPRESSOR"/>
    <property type="match status" value="1"/>
</dbReference>
<proteinExistence type="predicted"/>
<comment type="caution">
    <text evidence="5">The sequence shown here is derived from an EMBL/GenBank/DDBJ whole genome shotgun (WGS) entry which is preliminary data.</text>
</comment>
<protein>
    <submittedName>
        <fullName evidence="5">LacI family transcriptional regulator</fullName>
    </submittedName>
</protein>
<feature type="domain" description="HTH lacI-type" evidence="4">
    <location>
        <begin position="11"/>
        <end position="65"/>
    </location>
</feature>
<evidence type="ECO:0000313" key="5">
    <source>
        <dbReference type="EMBL" id="MBB4618433.1"/>
    </source>
</evidence>
<dbReference type="SUPFAM" id="SSF47413">
    <property type="entry name" value="lambda repressor-like DNA-binding domains"/>
    <property type="match status" value="1"/>
</dbReference>
<dbReference type="GO" id="GO:0000976">
    <property type="term" value="F:transcription cis-regulatory region binding"/>
    <property type="evidence" value="ECO:0007669"/>
    <property type="project" value="TreeGrafter"/>
</dbReference>
<dbReference type="RefSeq" id="WP_425506702.1">
    <property type="nucleotide sequence ID" value="NZ_JACHNY010000005.1"/>
</dbReference>
<dbReference type="GO" id="GO:0003700">
    <property type="term" value="F:DNA-binding transcription factor activity"/>
    <property type="evidence" value="ECO:0007669"/>
    <property type="project" value="TreeGrafter"/>
</dbReference>
<dbReference type="Gene3D" id="1.10.260.40">
    <property type="entry name" value="lambda repressor-like DNA-binding domains"/>
    <property type="match status" value="1"/>
</dbReference>
<dbReference type="PANTHER" id="PTHR30146:SF153">
    <property type="entry name" value="LACTOSE OPERON REPRESSOR"/>
    <property type="match status" value="1"/>
</dbReference>
<dbReference type="Proteomes" id="UP000574769">
    <property type="component" value="Unassembled WGS sequence"/>
</dbReference>
<keyword evidence="6" id="KW-1185">Reference proteome</keyword>
<sequence>MARSPGRPRGVTIIDVARHAGVSPMTVSRVINAEPGVRDETRRLVEAAIATLNYTPNLMARSLVTSREIRIGVLYSNPSAAFMSGFLAGVFEEASARGAQLQLLKGEAGQPPAPAEIERLIAGRIGGMILAPPLGENDSVRALLAEAKLPVAVVGGVAAGAICIGIDNRRAAFDMTRHLIGLGHRRLGFVLGNPDQTASRERLAGFETAAADAGIDATRIVPGDFSYASGLVAGETLLDDPAPPTAIFASNDDMAAAVVSVAHRRHLDVPRDLTVVGFDDSTAAITLWPPLTTIRQPVRALAAEAMQHLIEAMRRGRATSSASPRVLDHLLVERESTAPPPPA</sequence>
<dbReference type="InterPro" id="IPR010982">
    <property type="entry name" value="Lambda_DNA-bd_dom_sf"/>
</dbReference>
<accession>A0A7W7AJY2</accession>
<keyword evidence="1" id="KW-0805">Transcription regulation</keyword>
<dbReference type="Pfam" id="PF13377">
    <property type="entry name" value="Peripla_BP_3"/>
    <property type="match status" value="1"/>
</dbReference>
<keyword evidence="3" id="KW-0804">Transcription</keyword>
<evidence type="ECO:0000256" key="3">
    <source>
        <dbReference type="ARBA" id="ARBA00023163"/>
    </source>
</evidence>
<evidence type="ECO:0000259" key="4">
    <source>
        <dbReference type="PROSITE" id="PS50932"/>
    </source>
</evidence>
<organism evidence="5 6">
    <name type="scientific">Sphingomonas abaci</name>
    <dbReference type="NCBI Taxonomy" id="237611"/>
    <lineage>
        <taxon>Bacteria</taxon>
        <taxon>Pseudomonadati</taxon>
        <taxon>Pseudomonadota</taxon>
        <taxon>Alphaproteobacteria</taxon>
        <taxon>Sphingomonadales</taxon>
        <taxon>Sphingomonadaceae</taxon>
        <taxon>Sphingomonas</taxon>
    </lineage>
</organism>
<dbReference type="InterPro" id="IPR046335">
    <property type="entry name" value="LacI/GalR-like_sensor"/>
</dbReference>
<keyword evidence="2" id="KW-0238">DNA-binding</keyword>
<dbReference type="SUPFAM" id="SSF53822">
    <property type="entry name" value="Periplasmic binding protein-like I"/>
    <property type="match status" value="1"/>
</dbReference>
<evidence type="ECO:0000256" key="2">
    <source>
        <dbReference type="ARBA" id="ARBA00023125"/>
    </source>
</evidence>
<evidence type="ECO:0000313" key="6">
    <source>
        <dbReference type="Proteomes" id="UP000574769"/>
    </source>
</evidence>
<dbReference type="PROSITE" id="PS50932">
    <property type="entry name" value="HTH_LACI_2"/>
    <property type="match status" value="1"/>
</dbReference>
<dbReference type="Pfam" id="PF00356">
    <property type="entry name" value="LacI"/>
    <property type="match status" value="1"/>
</dbReference>